<dbReference type="OrthoDB" id="9805774at2"/>
<dbReference type="InterPro" id="IPR028082">
    <property type="entry name" value="Peripla_BP_I"/>
</dbReference>
<proteinExistence type="predicted"/>
<dbReference type="Gene3D" id="1.10.260.40">
    <property type="entry name" value="lambda repressor-like DNA-binding domains"/>
    <property type="match status" value="1"/>
</dbReference>
<dbReference type="InterPro" id="IPR000843">
    <property type="entry name" value="HTH_LacI"/>
</dbReference>
<dbReference type="PANTHER" id="PTHR30146:SF152">
    <property type="entry name" value="TRANSCRIPTIONAL REGULATORY PROTEIN"/>
    <property type="match status" value="1"/>
</dbReference>
<dbReference type="CDD" id="cd01392">
    <property type="entry name" value="HTH_LacI"/>
    <property type="match status" value="1"/>
</dbReference>
<dbReference type="PANTHER" id="PTHR30146">
    <property type="entry name" value="LACI-RELATED TRANSCRIPTIONAL REPRESSOR"/>
    <property type="match status" value="1"/>
</dbReference>
<accession>A0A5C8Z353</accession>
<comment type="caution">
    <text evidence="5">The sequence shown here is derived from an EMBL/GenBank/DDBJ whole genome shotgun (WGS) entry which is preliminary data.</text>
</comment>
<reference evidence="5 6" key="1">
    <citation type="submission" date="2019-07" db="EMBL/GenBank/DDBJ databases">
        <title>Quadrisphaera sp. strain DD2A genome sequencing and assembly.</title>
        <authorList>
            <person name="Kim I."/>
        </authorList>
    </citation>
    <scope>NUCLEOTIDE SEQUENCE [LARGE SCALE GENOMIC DNA]</scope>
    <source>
        <strain evidence="5 6">DD2A</strain>
    </source>
</reference>
<evidence type="ECO:0000259" key="4">
    <source>
        <dbReference type="PROSITE" id="PS50932"/>
    </source>
</evidence>
<dbReference type="AlphaFoldDB" id="A0A5C8Z353"/>
<dbReference type="RefSeq" id="WP_147928513.1">
    <property type="nucleotide sequence ID" value="NZ_VKAC01000020.1"/>
</dbReference>
<dbReference type="InterPro" id="IPR025997">
    <property type="entry name" value="SBP_2_dom"/>
</dbReference>
<evidence type="ECO:0000313" key="5">
    <source>
        <dbReference type="EMBL" id="TXR51611.1"/>
    </source>
</evidence>
<protein>
    <submittedName>
        <fullName evidence="5">LacI family transcriptional regulator</fullName>
    </submittedName>
</protein>
<dbReference type="SUPFAM" id="SSF47413">
    <property type="entry name" value="lambda repressor-like DNA-binding domains"/>
    <property type="match status" value="1"/>
</dbReference>
<keyword evidence="2" id="KW-0238">DNA-binding</keyword>
<evidence type="ECO:0000313" key="6">
    <source>
        <dbReference type="Proteomes" id="UP000321234"/>
    </source>
</evidence>
<dbReference type="SMART" id="SM00354">
    <property type="entry name" value="HTH_LACI"/>
    <property type="match status" value="1"/>
</dbReference>
<organism evidence="5 6">
    <name type="scientific">Quadrisphaera setariae</name>
    <dbReference type="NCBI Taxonomy" id="2593304"/>
    <lineage>
        <taxon>Bacteria</taxon>
        <taxon>Bacillati</taxon>
        <taxon>Actinomycetota</taxon>
        <taxon>Actinomycetes</taxon>
        <taxon>Kineosporiales</taxon>
        <taxon>Kineosporiaceae</taxon>
        <taxon>Quadrisphaera</taxon>
    </lineage>
</organism>
<keyword evidence="1" id="KW-0805">Transcription regulation</keyword>
<keyword evidence="3" id="KW-0804">Transcription</keyword>
<sequence>MRHPFRVREIAAQAGLSEATVDRALHGRPGVRPSTARQVERAIADLQRQADQLQLGGRTWVLDVVVQAPLRFSVEVRAALEAELPGLRPAVVRARFHLLDGSDPDPVVAALRTVASARSDGVVLKAPQHPDVVAAVAALAEAGVPVVTLVTDLPGSARTAYVGLDNRGAGRTAAHLVDQWLGADRPEGGDVLVVRSGSADLGEDERAAGFAEVLAERRVLEVRDDEVDPRSVVDDLRAALQRDDDGAPAPVVAAVYAMYAGAGGATAVLDALAQHGRAPRVVVVHDLAAEHLGLLRAGRVSAVLHHDLRPHLRRAARVLLQSRGGLPGPVRSWASPVQVVTRFNVPRTGEG</sequence>
<dbReference type="Gene3D" id="3.40.50.2300">
    <property type="match status" value="2"/>
</dbReference>
<gene>
    <name evidence="5" type="ORF">FMM08_22115</name>
</gene>
<feature type="domain" description="HTH lacI-type" evidence="4">
    <location>
        <begin position="5"/>
        <end position="59"/>
    </location>
</feature>
<evidence type="ECO:0000256" key="1">
    <source>
        <dbReference type="ARBA" id="ARBA00023015"/>
    </source>
</evidence>
<name>A0A5C8Z353_9ACTN</name>
<dbReference type="Pfam" id="PF13407">
    <property type="entry name" value="Peripla_BP_4"/>
    <property type="match status" value="1"/>
</dbReference>
<dbReference type="InterPro" id="IPR010982">
    <property type="entry name" value="Lambda_DNA-bd_dom_sf"/>
</dbReference>
<dbReference type="SUPFAM" id="SSF53822">
    <property type="entry name" value="Periplasmic binding protein-like I"/>
    <property type="match status" value="1"/>
</dbReference>
<dbReference type="PROSITE" id="PS50932">
    <property type="entry name" value="HTH_LACI_2"/>
    <property type="match status" value="1"/>
</dbReference>
<evidence type="ECO:0000256" key="2">
    <source>
        <dbReference type="ARBA" id="ARBA00023125"/>
    </source>
</evidence>
<dbReference type="EMBL" id="VKAC01000020">
    <property type="protein sequence ID" value="TXR51611.1"/>
    <property type="molecule type" value="Genomic_DNA"/>
</dbReference>
<keyword evidence="6" id="KW-1185">Reference proteome</keyword>
<evidence type="ECO:0000256" key="3">
    <source>
        <dbReference type="ARBA" id="ARBA00023163"/>
    </source>
</evidence>
<dbReference type="GO" id="GO:0003700">
    <property type="term" value="F:DNA-binding transcription factor activity"/>
    <property type="evidence" value="ECO:0007669"/>
    <property type="project" value="TreeGrafter"/>
</dbReference>
<dbReference type="CDD" id="cd06307">
    <property type="entry name" value="PBP1_sugar_binding"/>
    <property type="match status" value="1"/>
</dbReference>
<dbReference type="GO" id="GO:0000976">
    <property type="term" value="F:transcription cis-regulatory region binding"/>
    <property type="evidence" value="ECO:0007669"/>
    <property type="project" value="TreeGrafter"/>
</dbReference>
<dbReference type="Proteomes" id="UP000321234">
    <property type="component" value="Unassembled WGS sequence"/>
</dbReference>